<keyword evidence="1" id="KW-1133">Transmembrane helix</keyword>
<evidence type="ECO:0000313" key="3">
    <source>
        <dbReference type="Proteomes" id="UP000689967"/>
    </source>
</evidence>
<keyword evidence="3" id="KW-1185">Reference proteome</keyword>
<dbReference type="Proteomes" id="UP000689967">
    <property type="component" value="Unassembled WGS sequence"/>
</dbReference>
<keyword evidence="1" id="KW-0472">Membrane</keyword>
<keyword evidence="1" id="KW-0812">Transmembrane</keyword>
<protein>
    <submittedName>
        <fullName evidence="2">Uncharacterized protein</fullName>
    </submittedName>
</protein>
<feature type="transmembrane region" description="Helical" evidence="1">
    <location>
        <begin position="185"/>
        <end position="209"/>
    </location>
</feature>
<name>A0ABS6H4V8_9PROT</name>
<proteinExistence type="predicted"/>
<reference evidence="2 3" key="1">
    <citation type="submission" date="2021-01" db="EMBL/GenBank/DDBJ databases">
        <title>Roseomonas sp. nov, a bacterium isolated from an oil production mixture in Yumen Oilfield.</title>
        <authorList>
            <person name="Wu D."/>
        </authorList>
    </citation>
    <scope>NUCLEOTIDE SEQUENCE [LARGE SCALE GENOMIC DNA]</scope>
    <source>
        <strain evidence="2 3">ROY-5-3</strain>
    </source>
</reference>
<dbReference type="EMBL" id="JAERQM010000001">
    <property type="protein sequence ID" value="MBU8542410.1"/>
    <property type="molecule type" value="Genomic_DNA"/>
</dbReference>
<evidence type="ECO:0000256" key="1">
    <source>
        <dbReference type="SAM" id="Phobius"/>
    </source>
</evidence>
<gene>
    <name evidence="2" type="ORF">JJQ90_01755</name>
</gene>
<organism evidence="2 3">
    <name type="scientific">Falsiroseomonas oleicola</name>
    <dbReference type="NCBI Taxonomy" id="2801474"/>
    <lineage>
        <taxon>Bacteria</taxon>
        <taxon>Pseudomonadati</taxon>
        <taxon>Pseudomonadota</taxon>
        <taxon>Alphaproteobacteria</taxon>
        <taxon>Acetobacterales</taxon>
        <taxon>Roseomonadaceae</taxon>
        <taxon>Falsiroseomonas</taxon>
    </lineage>
</organism>
<accession>A0ABS6H4V8</accession>
<feature type="transmembrane region" description="Helical" evidence="1">
    <location>
        <begin position="77"/>
        <end position="101"/>
    </location>
</feature>
<sequence>MSFLSRIPGLLLSPRATWVAIAAEPAPGLMRSLLPLAAGACLVNLAVAMTRPGGWYTAVPGRGGGSGLGLGASADSLTVHIGLGPAALSYILFMLLGVVLLRRSLRRRAALHGGVQDAAAAQKLAVHAPFAMWIALFLLPLGQGWLTLLAGLHGMAMLAIGAPILMPPSPGEERRWGRAAAFRGLMIAIGTMVLQFALYAAALLIWALFVALRQMPAPGIST</sequence>
<evidence type="ECO:0000313" key="2">
    <source>
        <dbReference type="EMBL" id="MBU8542410.1"/>
    </source>
</evidence>
<comment type="caution">
    <text evidence="2">The sequence shown here is derived from an EMBL/GenBank/DDBJ whole genome shotgun (WGS) entry which is preliminary data.</text>
</comment>
<dbReference type="RefSeq" id="WP_216872746.1">
    <property type="nucleotide sequence ID" value="NZ_JAERQM010000001.1"/>
</dbReference>